<reference evidence="8" key="1">
    <citation type="submission" date="2020-05" db="EMBL/GenBank/DDBJ databases">
        <title>Phylogenomic resolution of chytrid fungi.</title>
        <authorList>
            <person name="Stajich J.E."/>
            <person name="Amses K."/>
            <person name="Simmons R."/>
            <person name="Seto K."/>
            <person name="Myers J."/>
            <person name="Bonds A."/>
            <person name="Quandt C.A."/>
            <person name="Barry K."/>
            <person name="Liu P."/>
            <person name="Grigoriev I."/>
            <person name="Longcore J.E."/>
            <person name="James T.Y."/>
        </authorList>
    </citation>
    <scope>NUCLEOTIDE SEQUENCE</scope>
    <source>
        <strain evidence="8">JEL0379</strain>
    </source>
</reference>
<dbReference type="InterPro" id="IPR013761">
    <property type="entry name" value="SAM/pointed_sf"/>
</dbReference>
<dbReference type="SUPFAM" id="SSF50044">
    <property type="entry name" value="SH3-domain"/>
    <property type="match status" value="1"/>
</dbReference>
<evidence type="ECO:0000256" key="4">
    <source>
        <dbReference type="SAM" id="MobiDB-lite"/>
    </source>
</evidence>
<feature type="domain" description="SAM" evidence="6">
    <location>
        <begin position="8"/>
        <end position="71"/>
    </location>
</feature>
<dbReference type="EMBL" id="JADGJQ010000043">
    <property type="protein sequence ID" value="KAJ3176222.1"/>
    <property type="molecule type" value="Genomic_DNA"/>
</dbReference>
<feature type="compositionally biased region" description="Low complexity" evidence="4">
    <location>
        <begin position="351"/>
        <end position="363"/>
    </location>
</feature>
<comment type="caution">
    <text evidence="8">The sequence shown here is derived from an EMBL/GenBank/DDBJ whole genome shotgun (WGS) entry which is preliminary data.</text>
</comment>
<dbReference type="InterPro" id="IPR001660">
    <property type="entry name" value="SAM"/>
</dbReference>
<feature type="coiled-coil region" evidence="3">
    <location>
        <begin position="102"/>
        <end position="129"/>
    </location>
</feature>
<keyword evidence="3" id="KW-0175">Coiled coil</keyword>
<dbReference type="SMART" id="SM00326">
    <property type="entry name" value="SH3"/>
    <property type="match status" value="1"/>
</dbReference>
<dbReference type="Pfam" id="PF00788">
    <property type="entry name" value="RA"/>
    <property type="match status" value="1"/>
</dbReference>
<dbReference type="SUPFAM" id="SSF47769">
    <property type="entry name" value="SAM/Pointed domain"/>
    <property type="match status" value="1"/>
</dbReference>
<evidence type="ECO:0000256" key="3">
    <source>
        <dbReference type="SAM" id="Coils"/>
    </source>
</evidence>
<feature type="domain" description="SH3" evidence="5">
    <location>
        <begin position="376"/>
        <end position="442"/>
    </location>
</feature>
<dbReference type="PANTHER" id="PTHR12573:SF4">
    <property type="entry name" value="AT09986P-RELATED"/>
    <property type="match status" value="1"/>
</dbReference>
<dbReference type="CDD" id="cd00174">
    <property type="entry name" value="SH3"/>
    <property type="match status" value="1"/>
</dbReference>
<evidence type="ECO:0000256" key="1">
    <source>
        <dbReference type="ARBA" id="ARBA00022443"/>
    </source>
</evidence>
<dbReference type="InterPro" id="IPR029071">
    <property type="entry name" value="Ubiquitin-like_domsf"/>
</dbReference>
<keyword evidence="1 2" id="KW-0728">SH3 domain</keyword>
<dbReference type="Pfam" id="PF07647">
    <property type="entry name" value="SAM_2"/>
    <property type="match status" value="1"/>
</dbReference>
<evidence type="ECO:0000259" key="6">
    <source>
        <dbReference type="PROSITE" id="PS50105"/>
    </source>
</evidence>
<keyword evidence="9" id="KW-1185">Reference proteome</keyword>
<accession>A0AAD5XPS3</accession>
<dbReference type="InterPro" id="IPR036028">
    <property type="entry name" value="SH3-like_dom_sf"/>
</dbReference>
<evidence type="ECO:0000313" key="9">
    <source>
        <dbReference type="Proteomes" id="UP001212152"/>
    </source>
</evidence>
<dbReference type="Gene3D" id="3.10.20.90">
    <property type="entry name" value="Phosphatidylinositol 3-kinase Catalytic Subunit, Chain A, domain 1"/>
    <property type="match status" value="1"/>
</dbReference>
<dbReference type="PROSITE" id="PS50002">
    <property type="entry name" value="SH3"/>
    <property type="match status" value="1"/>
</dbReference>
<proteinExistence type="predicted"/>
<dbReference type="SMART" id="SM00454">
    <property type="entry name" value="SAM"/>
    <property type="match status" value="1"/>
</dbReference>
<name>A0AAD5XPS3_9FUNG</name>
<dbReference type="InterPro" id="IPR001452">
    <property type="entry name" value="SH3_domain"/>
</dbReference>
<dbReference type="Pfam" id="PF00018">
    <property type="entry name" value="SH3_1"/>
    <property type="match status" value="1"/>
</dbReference>
<organism evidence="8 9">
    <name type="scientific">Geranomyces variabilis</name>
    <dbReference type="NCBI Taxonomy" id="109894"/>
    <lineage>
        <taxon>Eukaryota</taxon>
        <taxon>Fungi</taxon>
        <taxon>Fungi incertae sedis</taxon>
        <taxon>Chytridiomycota</taxon>
        <taxon>Chytridiomycota incertae sedis</taxon>
        <taxon>Chytridiomycetes</taxon>
        <taxon>Spizellomycetales</taxon>
        <taxon>Powellomycetaceae</taxon>
        <taxon>Geranomyces</taxon>
    </lineage>
</organism>
<dbReference type="Proteomes" id="UP001212152">
    <property type="component" value="Unassembled WGS sequence"/>
</dbReference>
<sequence length="465" mass="49511">MTPTAFPGSPDQVASWLASLGYGFYDHCFKANDVAGDVLLRADHQLLKELGIYSVGHRIHLLRAIYTLKVTLGLPFEDGDYVYDENNDWTGSAEQMRTRGLISQQSSVIQKLAAEVDHLSQELGKLRDDLGPVWDMLRDPHIGDTDHKPDNRYGTLRGRLMRSNTTSKRPGLAAALSTAAGSTTSSAHQQPVSTLSAMRVYTDSKLNRESEPYKTVQLSDRDTIVEIIPEVLRKYKIQDDWTHYALVMRDRGGSTERQLGQDEKPLRILQENRSARFVLKHLRPHVAPIYVVPATSAASASTASTGASGSSSTPSIAATISGTTPLITSAMFQQSSPPPPTPAGAPRRGDLLPGSGSPLPSSPGGAGGTLLRGAPATGAPAVAVYAYNATLADELTVAIGDRFEIVSRREGWCVAAVVSSGSGEKEGRSGWVPSGCLRELEPGDPVLVSWPSAGGVQSGGGDAGD</sequence>
<dbReference type="Gene3D" id="1.10.150.50">
    <property type="entry name" value="Transcription Factor, Ets-1"/>
    <property type="match status" value="1"/>
</dbReference>
<feature type="region of interest" description="Disordered" evidence="4">
    <location>
        <begin position="330"/>
        <end position="371"/>
    </location>
</feature>
<dbReference type="SMART" id="SM00314">
    <property type="entry name" value="RA"/>
    <property type="match status" value="1"/>
</dbReference>
<dbReference type="PROSITE" id="PS50200">
    <property type="entry name" value="RA"/>
    <property type="match status" value="1"/>
</dbReference>
<feature type="compositionally biased region" description="Low complexity" evidence="4">
    <location>
        <begin position="171"/>
        <end position="187"/>
    </location>
</feature>
<protein>
    <submittedName>
        <fullName evidence="8">Adaptor for signal transduction</fullName>
    </submittedName>
</protein>
<evidence type="ECO:0000313" key="8">
    <source>
        <dbReference type="EMBL" id="KAJ3176222.1"/>
    </source>
</evidence>
<dbReference type="PROSITE" id="PS50105">
    <property type="entry name" value="SAM_DOMAIN"/>
    <property type="match status" value="1"/>
</dbReference>
<dbReference type="AlphaFoldDB" id="A0AAD5XPS3"/>
<dbReference type="Gene3D" id="2.30.30.40">
    <property type="entry name" value="SH3 Domains"/>
    <property type="match status" value="1"/>
</dbReference>
<feature type="domain" description="Ras-associating" evidence="7">
    <location>
        <begin position="198"/>
        <end position="284"/>
    </location>
</feature>
<gene>
    <name evidence="8" type="primary">STE50</name>
    <name evidence="8" type="ORF">HDU87_005437</name>
</gene>
<dbReference type="SUPFAM" id="SSF54236">
    <property type="entry name" value="Ubiquitin-like"/>
    <property type="match status" value="1"/>
</dbReference>
<dbReference type="GO" id="GO:0007165">
    <property type="term" value="P:signal transduction"/>
    <property type="evidence" value="ECO:0007669"/>
    <property type="project" value="InterPro"/>
</dbReference>
<evidence type="ECO:0000256" key="2">
    <source>
        <dbReference type="PROSITE-ProRule" id="PRU00192"/>
    </source>
</evidence>
<evidence type="ECO:0000259" key="7">
    <source>
        <dbReference type="PROSITE" id="PS50200"/>
    </source>
</evidence>
<dbReference type="PANTHER" id="PTHR12573">
    <property type="entry name" value="AT09986P-RELATED"/>
    <property type="match status" value="1"/>
</dbReference>
<evidence type="ECO:0000259" key="5">
    <source>
        <dbReference type="PROSITE" id="PS50002"/>
    </source>
</evidence>
<dbReference type="InterPro" id="IPR000159">
    <property type="entry name" value="RA_dom"/>
</dbReference>
<feature type="region of interest" description="Disordered" evidence="4">
    <location>
        <begin position="162"/>
        <end position="190"/>
    </location>
</feature>